<dbReference type="EMBL" id="HBII01040343">
    <property type="protein sequence ID" value="CAE0357996.1"/>
    <property type="molecule type" value="Transcribed_RNA"/>
</dbReference>
<sequence>MSAAVTGSEECTFRKATKDDIDSVIEFMNKEEYAQDCGIKLDSLQYVVSTTIEQQNFGFFLIAESQASAESTAKTIKGVAMVSFEFTDWRNGIFYWIQFAQGETQEIFDALLKTIKTLSEEDEECKGIRAVYDNKYSEHWHKINEQLSLAESHYYLYHFDA</sequence>
<gene>
    <name evidence="1" type="ORF">EHAR0213_LOCUS16916</name>
</gene>
<evidence type="ECO:0008006" key="2">
    <source>
        <dbReference type="Google" id="ProtNLM"/>
    </source>
</evidence>
<dbReference type="Gene3D" id="3.40.630.30">
    <property type="match status" value="1"/>
</dbReference>
<reference evidence="1" key="1">
    <citation type="submission" date="2021-01" db="EMBL/GenBank/DDBJ databases">
        <authorList>
            <person name="Corre E."/>
            <person name="Pelletier E."/>
            <person name="Niang G."/>
            <person name="Scheremetjew M."/>
            <person name="Finn R."/>
            <person name="Kale V."/>
            <person name="Holt S."/>
            <person name="Cochrane G."/>
            <person name="Meng A."/>
            <person name="Brown T."/>
            <person name="Cohen L."/>
        </authorList>
    </citation>
    <scope>NUCLEOTIDE SEQUENCE</scope>
    <source>
        <strain evidence="1">FSP1.4</strain>
    </source>
</reference>
<evidence type="ECO:0000313" key="1">
    <source>
        <dbReference type="EMBL" id="CAE0357996.1"/>
    </source>
</evidence>
<proteinExistence type="predicted"/>
<organism evidence="1">
    <name type="scientific">Euplotes harpa</name>
    <dbReference type="NCBI Taxonomy" id="151035"/>
    <lineage>
        <taxon>Eukaryota</taxon>
        <taxon>Sar</taxon>
        <taxon>Alveolata</taxon>
        <taxon>Ciliophora</taxon>
        <taxon>Intramacronucleata</taxon>
        <taxon>Spirotrichea</taxon>
        <taxon>Hypotrichia</taxon>
        <taxon>Euplotida</taxon>
        <taxon>Euplotidae</taxon>
        <taxon>Euplotes</taxon>
    </lineage>
</organism>
<name>A0A7S3JKW2_9SPIT</name>
<accession>A0A7S3JKW2</accession>
<protein>
    <recommendedName>
        <fullName evidence="2">N-acetyltransferase domain-containing protein</fullName>
    </recommendedName>
</protein>
<dbReference type="AlphaFoldDB" id="A0A7S3JKW2"/>